<reference evidence="1 2" key="1">
    <citation type="submission" date="2009-10" db="EMBL/GenBank/DDBJ databases">
        <authorList>
            <person name="Qin X."/>
            <person name="Bachman B."/>
            <person name="Battles P."/>
            <person name="Bell A."/>
            <person name="Bess C."/>
            <person name="Bickham C."/>
            <person name="Chaboub L."/>
            <person name="Chen D."/>
            <person name="Coyle M."/>
            <person name="Deiros D.R."/>
            <person name="Dinh H."/>
            <person name="Forbes L."/>
            <person name="Fowler G."/>
            <person name="Francisco L."/>
            <person name="Fu Q."/>
            <person name="Gubbala S."/>
            <person name="Hale W."/>
            <person name="Han Y."/>
            <person name="Hemphill L."/>
            <person name="Highlander S.K."/>
            <person name="Hirani K."/>
            <person name="Hogues M."/>
            <person name="Jackson L."/>
            <person name="Jakkamsetti A."/>
            <person name="Javaid M."/>
            <person name="Jiang H."/>
            <person name="Korchina V."/>
            <person name="Kovar C."/>
            <person name="Lara F."/>
            <person name="Lee S."/>
            <person name="Mata R."/>
            <person name="Mathew T."/>
            <person name="Moen C."/>
            <person name="Morales K."/>
            <person name="Munidasa M."/>
            <person name="Nazareth L."/>
            <person name="Ngo R."/>
            <person name="Nguyen L."/>
            <person name="Okwuonu G."/>
            <person name="Ongeri F."/>
            <person name="Patil S."/>
            <person name="Petrosino J."/>
            <person name="Pham C."/>
            <person name="Pham P."/>
            <person name="Pu L.-L."/>
            <person name="Puazo M."/>
            <person name="Raj R."/>
            <person name="Reid J."/>
            <person name="Rouhana J."/>
            <person name="Saada N."/>
            <person name="Shang Y."/>
            <person name="Simmons D."/>
            <person name="Thornton R."/>
            <person name="Warren J."/>
            <person name="Weissenberger G."/>
            <person name="Zhang J."/>
            <person name="Zhang L."/>
            <person name="Zhou C."/>
            <person name="Zhu D."/>
            <person name="Muzny D."/>
            <person name="Worley K."/>
            <person name="Gibbs R."/>
        </authorList>
    </citation>
    <scope>NUCLEOTIDE SEQUENCE [LARGE SCALE GENOMIC DNA]</scope>
    <source>
        <strain evidence="1 2">DSM 17361</strain>
    </source>
</reference>
<protein>
    <submittedName>
        <fullName evidence="1">Uncharacterized protein</fullName>
    </submittedName>
</protein>
<evidence type="ECO:0000313" key="1">
    <source>
        <dbReference type="EMBL" id="EFA43142.1"/>
    </source>
</evidence>
<dbReference type="Proteomes" id="UP000003160">
    <property type="component" value="Unassembled WGS sequence"/>
</dbReference>
<dbReference type="HOGENOM" id="CLU_2383690_0_0_10"/>
<comment type="caution">
    <text evidence="1">The sequence shown here is derived from an EMBL/GenBank/DDBJ whole genome shotgun (WGS) entry which is preliminary data.</text>
</comment>
<name>D1PZI4_9BACT</name>
<dbReference type="AlphaFoldDB" id="D1PZI4"/>
<dbReference type="RefSeq" id="WP_007174472.1">
    <property type="nucleotide sequence ID" value="NZ_GG704781.1"/>
</dbReference>
<dbReference type="EMBL" id="ACKS01000085">
    <property type="protein sequence ID" value="EFA43142.1"/>
    <property type="molecule type" value="Genomic_DNA"/>
</dbReference>
<evidence type="ECO:0000313" key="2">
    <source>
        <dbReference type="Proteomes" id="UP000003160"/>
    </source>
</evidence>
<organism evidence="1 2">
    <name type="scientific">Hallella bergensis DSM 17361</name>
    <dbReference type="NCBI Taxonomy" id="585502"/>
    <lineage>
        <taxon>Bacteria</taxon>
        <taxon>Pseudomonadati</taxon>
        <taxon>Bacteroidota</taxon>
        <taxon>Bacteroidia</taxon>
        <taxon>Bacteroidales</taxon>
        <taxon>Prevotellaceae</taxon>
        <taxon>Hallella</taxon>
    </lineage>
</organism>
<proteinExistence type="predicted"/>
<gene>
    <name evidence="1" type="ORF">HMPREF0645_2369</name>
</gene>
<accession>D1PZI4</accession>
<keyword evidence="2" id="KW-1185">Reference proteome</keyword>
<sequence>MKDKFHSEVALQNPLRADLQNEAVYRTRALLGKAQESAGLLLQRIIRITECGKGDDEGKWATVFHGFFQGAHGEHIHCKINFRQVSEHTEPKVY</sequence>